<keyword evidence="2" id="KW-1185">Reference proteome</keyword>
<dbReference type="Proteomes" id="UP000824633">
    <property type="component" value="Chromosome"/>
</dbReference>
<proteinExistence type="predicted"/>
<dbReference type="RefSeq" id="WP_224036135.1">
    <property type="nucleotide sequence ID" value="NZ_AP024849.1"/>
</dbReference>
<evidence type="ECO:0000313" key="2">
    <source>
        <dbReference type="Proteomes" id="UP000824633"/>
    </source>
</evidence>
<sequence>MIKDVTKNFNNNKNVIEKFGAIYCWNCNNCDYVDNCWSKEHDRMFMILKDQYSFNISSIVY</sequence>
<dbReference type="EMBL" id="AP024849">
    <property type="protein sequence ID" value="BCZ44462.1"/>
    <property type="molecule type" value="Genomic_DNA"/>
</dbReference>
<protein>
    <submittedName>
        <fullName evidence="1">Uncharacterized protein</fullName>
    </submittedName>
</protein>
<reference evidence="2" key="1">
    <citation type="submission" date="2021-07" db="EMBL/GenBank/DDBJ databases">
        <title>Complete genome sequencing of a Clostridium isolate.</title>
        <authorList>
            <person name="Ueki A."/>
            <person name="Tonouchi A."/>
        </authorList>
    </citation>
    <scope>NUCLEOTIDE SEQUENCE [LARGE SCALE GENOMIC DNA]</scope>
    <source>
        <strain evidence="2">C5S11</strain>
    </source>
</reference>
<name>A0ABM7T672_9CLOT</name>
<gene>
    <name evidence="1" type="ORF">psyc5s11_05290</name>
</gene>
<accession>A0ABM7T672</accession>
<evidence type="ECO:0000313" key="1">
    <source>
        <dbReference type="EMBL" id="BCZ44462.1"/>
    </source>
</evidence>
<organism evidence="1 2">
    <name type="scientific">Clostridium gelidum</name>
    <dbReference type="NCBI Taxonomy" id="704125"/>
    <lineage>
        <taxon>Bacteria</taxon>
        <taxon>Bacillati</taxon>
        <taxon>Bacillota</taxon>
        <taxon>Clostridia</taxon>
        <taxon>Eubacteriales</taxon>
        <taxon>Clostridiaceae</taxon>
        <taxon>Clostridium</taxon>
    </lineage>
</organism>